<accession>A0A8J4TV52</accession>
<feature type="non-terminal residue" evidence="1">
    <location>
        <position position="78"/>
    </location>
</feature>
<evidence type="ECO:0000313" key="1">
    <source>
        <dbReference type="EMBL" id="KAF5887784.1"/>
    </source>
</evidence>
<dbReference type="Proteomes" id="UP000727407">
    <property type="component" value="Unassembled WGS sequence"/>
</dbReference>
<sequence>MPFCAMPGIGSDCQQLARSLKVKELKQRVAHLLVTTFPALDREQVTDKILTQVIDVISPTETKIKGPEFSEQEAHLSH</sequence>
<dbReference type="EMBL" id="QNUK01001072">
    <property type="protein sequence ID" value="KAF5887784.1"/>
    <property type="molecule type" value="Genomic_DNA"/>
</dbReference>
<dbReference type="AlphaFoldDB" id="A0A8J4TV52"/>
<organism evidence="1 2">
    <name type="scientific">Clarias magur</name>
    <name type="common">Asian catfish</name>
    <name type="synonym">Macropteronotus magur</name>
    <dbReference type="NCBI Taxonomy" id="1594786"/>
    <lineage>
        <taxon>Eukaryota</taxon>
        <taxon>Metazoa</taxon>
        <taxon>Chordata</taxon>
        <taxon>Craniata</taxon>
        <taxon>Vertebrata</taxon>
        <taxon>Euteleostomi</taxon>
        <taxon>Actinopterygii</taxon>
        <taxon>Neopterygii</taxon>
        <taxon>Teleostei</taxon>
        <taxon>Ostariophysi</taxon>
        <taxon>Siluriformes</taxon>
        <taxon>Clariidae</taxon>
        <taxon>Clarias</taxon>
    </lineage>
</organism>
<proteinExistence type="predicted"/>
<reference evidence="1" key="1">
    <citation type="submission" date="2020-07" db="EMBL/GenBank/DDBJ databases">
        <title>Clarias magur genome sequencing, assembly and annotation.</title>
        <authorList>
            <person name="Kushwaha B."/>
            <person name="Kumar R."/>
            <person name="Das P."/>
            <person name="Joshi C.G."/>
            <person name="Kumar D."/>
            <person name="Nagpure N.S."/>
            <person name="Pandey M."/>
            <person name="Agarwal S."/>
            <person name="Srivastava S."/>
            <person name="Singh M."/>
            <person name="Sahoo L."/>
            <person name="Jayasankar P."/>
            <person name="Meher P.K."/>
            <person name="Koringa P.G."/>
            <person name="Iquebal M.A."/>
            <person name="Das S.P."/>
            <person name="Bit A."/>
            <person name="Patnaik S."/>
            <person name="Patel N."/>
            <person name="Shah T.M."/>
            <person name="Hinsu A."/>
            <person name="Jena J.K."/>
        </authorList>
    </citation>
    <scope>NUCLEOTIDE SEQUENCE</scope>
    <source>
        <strain evidence="1">CIFAMagur01</strain>
        <tissue evidence="1">Testis</tissue>
    </source>
</reference>
<keyword evidence="2" id="KW-1185">Reference proteome</keyword>
<evidence type="ECO:0000313" key="2">
    <source>
        <dbReference type="Proteomes" id="UP000727407"/>
    </source>
</evidence>
<comment type="caution">
    <text evidence="1">The sequence shown here is derived from an EMBL/GenBank/DDBJ whole genome shotgun (WGS) entry which is preliminary data.</text>
</comment>
<protein>
    <submittedName>
        <fullName evidence="1">MORC family CW-type zinc finger protein 3-like</fullName>
    </submittedName>
</protein>
<gene>
    <name evidence="1" type="ORF">DAT39_022152</name>
</gene>
<name>A0A8J4TV52_CLAMG</name>